<evidence type="ECO:0000256" key="2">
    <source>
        <dbReference type="ARBA" id="ARBA00022741"/>
    </source>
</evidence>
<keyword evidence="3" id="KW-0496">Mitochondrion</keyword>
<evidence type="ECO:0000256" key="3">
    <source>
        <dbReference type="ARBA" id="ARBA00022787"/>
    </source>
</evidence>
<accession>A0A6G1HJL1</accession>
<dbReference type="InterPro" id="IPR003959">
    <property type="entry name" value="ATPase_AAA_core"/>
</dbReference>
<feature type="compositionally biased region" description="Polar residues" evidence="5">
    <location>
        <begin position="37"/>
        <end position="70"/>
    </location>
</feature>
<keyword evidence="8" id="KW-1185">Reference proteome</keyword>
<feature type="domain" description="AAA+ ATPase" evidence="6">
    <location>
        <begin position="611"/>
        <end position="746"/>
    </location>
</feature>
<organism evidence="7 8">
    <name type="scientific">Trichodelitschia bisporula</name>
    <dbReference type="NCBI Taxonomy" id="703511"/>
    <lineage>
        <taxon>Eukaryota</taxon>
        <taxon>Fungi</taxon>
        <taxon>Dikarya</taxon>
        <taxon>Ascomycota</taxon>
        <taxon>Pezizomycotina</taxon>
        <taxon>Dothideomycetes</taxon>
        <taxon>Dothideomycetes incertae sedis</taxon>
        <taxon>Phaeotrichales</taxon>
        <taxon>Phaeotrichaceae</taxon>
        <taxon>Trichodelitschia</taxon>
    </lineage>
</organism>
<feature type="region of interest" description="Disordered" evidence="5">
    <location>
        <begin position="1"/>
        <end position="75"/>
    </location>
</feature>
<dbReference type="Gene3D" id="1.10.8.60">
    <property type="match status" value="1"/>
</dbReference>
<evidence type="ECO:0000313" key="7">
    <source>
        <dbReference type="EMBL" id="KAF2396081.1"/>
    </source>
</evidence>
<proteinExistence type="predicted"/>
<dbReference type="GO" id="GO:0016887">
    <property type="term" value="F:ATP hydrolysis activity"/>
    <property type="evidence" value="ECO:0007669"/>
    <property type="project" value="InterPro"/>
</dbReference>
<dbReference type="InterPro" id="IPR051701">
    <property type="entry name" value="Mito_OM_Translocase_MSP1"/>
</dbReference>
<dbReference type="Pfam" id="PF17862">
    <property type="entry name" value="AAA_lid_3"/>
    <property type="match status" value="1"/>
</dbReference>
<evidence type="ECO:0000256" key="5">
    <source>
        <dbReference type="SAM" id="MobiDB-lite"/>
    </source>
</evidence>
<comment type="subcellular location">
    <subcellularLocation>
        <location evidence="1">Mitochondrion outer membrane</location>
        <topology evidence="1">Single-pass membrane protein</topology>
    </subcellularLocation>
</comment>
<feature type="compositionally biased region" description="Polar residues" evidence="5">
    <location>
        <begin position="1"/>
        <end position="29"/>
    </location>
</feature>
<dbReference type="Pfam" id="PF00004">
    <property type="entry name" value="AAA"/>
    <property type="match status" value="1"/>
</dbReference>
<dbReference type="Proteomes" id="UP000799640">
    <property type="component" value="Unassembled WGS sequence"/>
</dbReference>
<evidence type="ECO:0000256" key="4">
    <source>
        <dbReference type="ARBA" id="ARBA00022840"/>
    </source>
</evidence>
<dbReference type="AlphaFoldDB" id="A0A6G1HJL1"/>
<name>A0A6G1HJL1_9PEZI</name>
<sequence length="872" mass="95043">MGNAQSSPPEDGPPSTSSGRPDTSSTERPASSGVAPQDSSQAQGSTPEKSPRNPTSTGADSSGENASTAESRVDSAVDVGDATVTAAAVPAAAVPADTAEQPKEGLVAERAAWFQATRTATAKKMAEKALEIQTYQSTPVLIDSTTNQTAQTTVRYKVHIDLYQGLKTSVKASLSTLTTSDDEDALREMRTIIRCPMDHGMYYLDAVVEMLAKDLEAHVIHVDSQDLADVAQYLGEFNEGRVKLEKALTQTHYVCHPAGESESEVSVYDSDYCPTSLAMTRQLNAFWDAILDSCAGPIGDAKADNDATSDAGSDSDDEDKTPKVKPHGTPLFIHLRDFKEVAASRFGKTVLESLDERLNERRERGQPALFIGSFCTARLLGEMRHPSAKHDSNNPLKPDGQIVDITPPANSLQRAVLSNDLFRWNLETNVRRLKHAVRALGNRTPAADDLFHPLTSWDTSLLPESLRKSLEKAVWPQSQVMKVAKLVCGLPTGQEVKLADLADLVRVKDSCDELNSSFAAAQPQAAGSTTAVDSDTESVGRDIDARLEALMENDSDVVKELLRGVTKPGTYNIHFSDVILDRGVKQSLRTLIKLSIERPQAYTYGVLKGNRIPGVLLYGPPGTGKTLLAKAMATESGCTTLEVSGAQVLQRYVGESEKIIAKIFEVAKALQPCVVFLDEADSVFTKRSDKGNSWERTMVNQFLHEWDSMAHGSENAFIVVATNRPQDIDDAILRRLPQRIHIGLPGLSDRLAILQHYLADERATDVDLVTVARYTARYSGSDLKNLCVQAATRAVQDELLGPSATEPGAPRPRRVLNNRHFALALQDIRPCVTNQMLLDLRKFDESGHMDPYSGMGRRQRTAKKVGRLFGRK</sequence>
<keyword evidence="4" id="KW-0067">ATP-binding</keyword>
<dbReference type="InterPro" id="IPR003593">
    <property type="entry name" value="AAA+_ATPase"/>
</dbReference>
<dbReference type="GO" id="GO:0005741">
    <property type="term" value="C:mitochondrial outer membrane"/>
    <property type="evidence" value="ECO:0007669"/>
    <property type="project" value="UniProtKB-SubCell"/>
</dbReference>
<evidence type="ECO:0000313" key="8">
    <source>
        <dbReference type="Proteomes" id="UP000799640"/>
    </source>
</evidence>
<dbReference type="EMBL" id="ML996708">
    <property type="protein sequence ID" value="KAF2396081.1"/>
    <property type="molecule type" value="Genomic_DNA"/>
</dbReference>
<feature type="region of interest" description="Disordered" evidence="5">
    <location>
        <begin position="302"/>
        <end position="328"/>
    </location>
</feature>
<dbReference type="GO" id="GO:0005524">
    <property type="term" value="F:ATP binding"/>
    <property type="evidence" value="ECO:0007669"/>
    <property type="project" value="UniProtKB-KW"/>
</dbReference>
<dbReference type="Gene3D" id="3.40.50.300">
    <property type="entry name" value="P-loop containing nucleotide triphosphate hydrolases"/>
    <property type="match status" value="1"/>
</dbReference>
<protein>
    <submittedName>
        <fullName evidence="7">AAA-domain-containing protein</fullName>
    </submittedName>
</protein>
<keyword evidence="2" id="KW-0547">Nucleotide-binding</keyword>
<dbReference type="InterPro" id="IPR041569">
    <property type="entry name" value="AAA_lid_3"/>
</dbReference>
<keyword evidence="3" id="KW-0472">Membrane</keyword>
<evidence type="ECO:0000256" key="1">
    <source>
        <dbReference type="ARBA" id="ARBA00004572"/>
    </source>
</evidence>
<dbReference type="PANTHER" id="PTHR45644">
    <property type="entry name" value="AAA ATPASE, PUTATIVE (AFU_ORTHOLOGUE AFUA_2G12920)-RELATED-RELATED"/>
    <property type="match status" value="1"/>
</dbReference>
<evidence type="ECO:0000259" key="6">
    <source>
        <dbReference type="SMART" id="SM00382"/>
    </source>
</evidence>
<dbReference type="SMART" id="SM00382">
    <property type="entry name" value="AAA"/>
    <property type="match status" value="1"/>
</dbReference>
<dbReference type="OrthoDB" id="39734at2759"/>
<dbReference type="SUPFAM" id="SSF52540">
    <property type="entry name" value="P-loop containing nucleoside triphosphate hydrolases"/>
    <property type="match status" value="1"/>
</dbReference>
<gene>
    <name evidence="7" type="ORF">EJ06DRAFT_560041</name>
</gene>
<dbReference type="PANTHER" id="PTHR45644:SF56">
    <property type="entry name" value="AAA ATPASE, PUTATIVE (AFU_ORTHOLOGUE AFUA_2G12920)-RELATED"/>
    <property type="match status" value="1"/>
</dbReference>
<keyword evidence="3" id="KW-1000">Mitochondrion outer membrane</keyword>
<dbReference type="InterPro" id="IPR027417">
    <property type="entry name" value="P-loop_NTPase"/>
</dbReference>
<reference evidence="7" key="1">
    <citation type="journal article" date="2020" name="Stud. Mycol.">
        <title>101 Dothideomycetes genomes: a test case for predicting lifestyles and emergence of pathogens.</title>
        <authorList>
            <person name="Haridas S."/>
            <person name="Albert R."/>
            <person name="Binder M."/>
            <person name="Bloem J."/>
            <person name="Labutti K."/>
            <person name="Salamov A."/>
            <person name="Andreopoulos B."/>
            <person name="Baker S."/>
            <person name="Barry K."/>
            <person name="Bills G."/>
            <person name="Bluhm B."/>
            <person name="Cannon C."/>
            <person name="Castanera R."/>
            <person name="Culley D."/>
            <person name="Daum C."/>
            <person name="Ezra D."/>
            <person name="Gonzalez J."/>
            <person name="Henrissat B."/>
            <person name="Kuo A."/>
            <person name="Liang C."/>
            <person name="Lipzen A."/>
            <person name="Lutzoni F."/>
            <person name="Magnuson J."/>
            <person name="Mondo S."/>
            <person name="Nolan M."/>
            <person name="Ohm R."/>
            <person name="Pangilinan J."/>
            <person name="Park H.-J."/>
            <person name="Ramirez L."/>
            <person name="Alfaro M."/>
            <person name="Sun H."/>
            <person name="Tritt A."/>
            <person name="Yoshinaga Y."/>
            <person name="Zwiers L.-H."/>
            <person name="Turgeon B."/>
            <person name="Goodwin S."/>
            <person name="Spatafora J."/>
            <person name="Crous P."/>
            <person name="Grigoriev I."/>
        </authorList>
    </citation>
    <scope>NUCLEOTIDE SEQUENCE</scope>
    <source>
        <strain evidence="7">CBS 262.69</strain>
    </source>
</reference>